<dbReference type="PANTHER" id="PTHR11947">
    <property type="entry name" value="PYRUVATE DEHYDROGENASE KINASE"/>
    <property type="match status" value="1"/>
</dbReference>
<dbReference type="InterPro" id="IPR036784">
    <property type="entry name" value="AK/P_DHK_N_sf"/>
</dbReference>
<keyword evidence="5 7" id="KW-0067">ATP-binding</keyword>
<dbReference type="Gene3D" id="3.30.565.10">
    <property type="entry name" value="Histidine kinase-like ATPase, C-terminal domain"/>
    <property type="match status" value="1"/>
</dbReference>
<accession>A0A162U3K6</accession>
<evidence type="ECO:0000256" key="6">
    <source>
        <dbReference type="ARBA" id="ARBA00023128"/>
    </source>
</evidence>
<evidence type="ECO:0000313" key="10">
    <source>
        <dbReference type="Proteomes" id="UP000077315"/>
    </source>
</evidence>
<evidence type="ECO:0000313" key="9">
    <source>
        <dbReference type="EMBL" id="OAD73182.1"/>
    </source>
</evidence>
<evidence type="ECO:0000256" key="2">
    <source>
        <dbReference type="ARBA" id="ARBA00022679"/>
    </source>
</evidence>
<dbReference type="Pfam" id="PF10436">
    <property type="entry name" value="BCDHK_Adom3"/>
    <property type="match status" value="1"/>
</dbReference>
<dbReference type="PANTHER" id="PTHR11947:SF25">
    <property type="entry name" value="[PYRUVATE DEHYDROGENASE (ACETYL-TRANSFERRING)] KINASE 2, MITOCHONDRIAL"/>
    <property type="match status" value="1"/>
</dbReference>
<evidence type="ECO:0000256" key="4">
    <source>
        <dbReference type="ARBA" id="ARBA00022777"/>
    </source>
</evidence>
<organism evidence="9 10">
    <name type="scientific">Phycomyces blakesleeanus (strain ATCC 8743b / DSM 1359 / FGSC 10004 / NBRC 33097 / NRRL 1555)</name>
    <dbReference type="NCBI Taxonomy" id="763407"/>
    <lineage>
        <taxon>Eukaryota</taxon>
        <taxon>Fungi</taxon>
        <taxon>Fungi incertae sedis</taxon>
        <taxon>Mucoromycota</taxon>
        <taxon>Mucoromycotina</taxon>
        <taxon>Mucoromycetes</taxon>
        <taxon>Mucorales</taxon>
        <taxon>Phycomycetaceae</taxon>
        <taxon>Phycomyces</taxon>
    </lineage>
</organism>
<dbReference type="InterPro" id="IPR003594">
    <property type="entry name" value="HATPase_dom"/>
</dbReference>
<dbReference type="InterPro" id="IPR039028">
    <property type="entry name" value="BCKD/PDK"/>
</dbReference>
<dbReference type="GO" id="GO:0004740">
    <property type="term" value="F:pyruvate dehydrogenase (acetyl-transferring) kinase activity"/>
    <property type="evidence" value="ECO:0007669"/>
    <property type="project" value="TreeGrafter"/>
</dbReference>
<evidence type="ECO:0000256" key="3">
    <source>
        <dbReference type="ARBA" id="ARBA00022741"/>
    </source>
</evidence>
<feature type="non-terminal residue" evidence="9">
    <location>
        <position position="1"/>
    </location>
</feature>
<dbReference type="InterPro" id="IPR036890">
    <property type="entry name" value="HATPase_C_sf"/>
</dbReference>
<comment type="similarity">
    <text evidence="1 7">Belongs to the PDK/BCKDK protein kinase family.</text>
</comment>
<dbReference type="Gene3D" id="1.20.140.20">
    <property type="entry name" value="Alpha-ketoacid/pyruvate dehydrogenase kinase, N-terminal domain"/>
    <property type="match status" value="1"/>
</dbReference>
<name>A0A162U3K6_PHYB8</name>
<dbReference type="GeneID" id="28989767"/>
<evidence type="ECO:0000256" key="5">
    <source>
        <dbReference type="ARBA" id="ARBA00022840"/>
    </source>
</evidence>
<dbReference type="AlphaFoldDB" id="A0A162U3K6"/>
<comment type="subcellular location">
    <subcellularLocation>
        <location evidence="7">Mitochondrion matrix</location>
    </subcellularLocation>
</comment>
<dbReference type="EC" id="2.7.11.-" evidence="7"/>
<dbReference type="GO" id="GO:0005759">
    <property type="term" value="C:mitochondrial matrix"/>
    <property type="evidence" value="ECO:0007669"/>
    <property type="project" value="UniProtKB-SubCell"/>
</dbReference>
<protein>
    <recommendedName>
        <fullName evidence="7">Protein-serine/threonine kinase</fullName>
        <ecNumber evidence="7">2.7.11.-</ecNumber>
    </recommendedName>
</protein>
<dbReference type="EMBL" id="KV440981">
    <property type="protein sequence ID" value="OAD73182.1"/>
    <property type="molecule type" value="Genomic_DNA"/>
</dbReference>
<sequence>LEPYVNQPISASTLRQYIFFGRQMNNKRLAKSANWVRNELLVRLAHRIRDFQQLPFFVGTNPHIKYIYGLYWAAFEKLRKSPQIKTMEDNQGFCTLLRQLLEEGRRVIPQMALGVSECASYYADDQQDLDRFVNRMFRSRISRRVLTEQHLALTEACENDWDESMGFGDGYIGIIFTRCSARAIVGKARKLLDIQAATKFYSHYHGKLPPPSEWKPPAVEIELQPAAGSSGNSNEIIFAYIPEQLEQILYEILSNSVRFTMANHPPHAYPPVRVTVSVNETDVFFRVSDQGGGIPKTRFDRLWSYQARAPDGEFLHFEDVQKMPSNISERLEQNTTDGPMHLGMGLPLSRVYAEYWGGELQIMTMDGYGTDAYVRIPRLG</sequence>
<keyword evidence="6 7" id="KW-0496">Mitochondrion</keyword>
<reference evidence="10" key="1">
    <citation type="submission" date="2015-06" db="EMBL/GenBank/DDBJ databases">
        <title>Expansion of signal transduction pathways in fungi by whole-genome duplication.</title>
        <authorList>
            <consortium name="DOE Joint Genome Institute"/>
            <person name="Corrochano L.M."/>
            <person name="Kuo A."/>
            <person name="Marcet-Houben M."/>
            <person name="Polaino S."/>
            <person name="Salamov A."/>
            <person name="Villalobos J.M."/>
            <person name="Alvarez M.I."/>
            <person name="Avalos J."/>
            <person name="Benito E.P."/>
            <person name="Benoit I."/>
            <person name="Burger G."/>
            <person name="Camino L.P."/>
            <person name="Canovas D."/>
            <person name="Cerda-Olmedo E."/>
            <person name="Cheng J.-F."/>
            <person name="Dominguez A."/>
            <person name="Elias M."/>
            <person name="Eslava A.P."/>
            <person name="Glaser F."/>
            <person name="Grimwood J."/>
            <person name="Gutierrez G."/>
            <person name="Heitman J."/>
            <person name="Henrissat B."/>
            <person name="Iturriaga E.A."/>
            <person name="Lang B.F."/>
            <person name="Lavin J.L."/>
            <person name="Lee S."/>
            <person name="Li W."/>
            <person name="Lindquist E."/>
            <person name="Lopez-Garcia S."/>
            <person name="Luque E.M."/>
            <person name="Marcos A.T."/>
            <person name="Martin J."/>
            <person name="McCluskey K."/>
            <person name="Medina H.R."/>
            <person name="Miralles-Duran A."/>
            <person name="Miyazaki A."/>
            <person name="Munoz-Torres E."/>
            <person name="Oguiza J.A."/>
            <person name="Ohm R."/>
            <person name="Olmedo M."/>
            <person name="Orejas M."/>
            <person name="Ortiz-Castellanos L."/>
            <person name="Pisabarro A.G."/>
            <person name="Rodriguez-Romero J."/>
            <person name="Ruiz-Herrera J."/>
            <person name="Ruiz-Vazquez R."/>
            <person name="Sanz C."/>
            <person name="Schackwitz W."/>
            <person name="Schmutz J."/>
            <person name="Shahriari M."/>
            <person name="Shelest E."/>
            <person name="Silva-Franco F."/>
            <person name="Soanes D."/>
            <person name="Syed K."/>
            <person name="Tagua V.G."/>
            <person name="Talbot N.J."/>
            <person name="Thon M."/>
            <person name="De vries R.P."/>
            <person name="Wiebenga A."/>
            <person name="Yadav J.S."/>
            <person name="Braun E.L."/>
            <person name="Baker S."/>
            <person name="Garre V."/>
            <person name="Horwitz B."/>
            <person name="Torres-Martinez S."/>
            <person name="Idnurm A."/>
            <person name="Herrera-Estrella A."/>
            <person name="Gabaldon T."/>
            <person name="Grigoriev I.V."/>
        </authorList>
    </citation>
    <scope>NUCLEOTIDE SEQUENCE [LARGE SCALE GENOMIC DNA]</scope>
    <source>
        <strain evidence="10">NRRL 1555(-)</strain>
    </source>
</reference>
<dbReference type="VEuPathDB" id="FungiDB:PHYBLDRAFT_12225"/>
<keyword evidence="3 7" id="KW-0547">Nucleotide-binding</keyword>
<gene>
    <name evidence="9" type="ORF">PHYBLDRAFT_12225</name>
</gene>
<keyword evidence="2 7" id="KW-0808">Transferase</keyword>
<dbReference type="GO" id="GO:0010906">
    <property type="term" value="P:regulation of glucose metabolic process"/>
    <property type="evidence" value="ECO:0007669"/>
    <property type="project" value="TreeGrafter"/>
</dbReference>
<keyword evidence="4 7" id="KW-0418">Kinase</keyword>
<feature type="domain" description="Histidine kinase" evidence="8">
    <location>
        <begin position="242"/>
        <end position="380"/>
    </location>
</feature>
<dbReference type="SUPFAM" id="SSF55874">
    <property type="entry name" value="ATPase domain of HSP90 chaperone/DNA topoisomerase II/histidine kinase"/>
    <property type="match status" value="1"/>
</dbReference>
<dbReference type="InParanoid" id="A0A162U3K6"/>
<evidence type="ECO:0000256" key="1">
    <source>
        <dbReference type="ARBA" id="ARBA00006155"/>
    </source>
</evidence>
<feature type="non-terminal residue" evidence="9">
    <location>
        <position position="380"/>
    </location>
</feature>
<dbReference type="SMART" id="SM00387">
    <property type="entry name" value="HATPase_c"/>
    <property type="match status" value="1"/>
</dbReference>
<dbReference type="STRING" id="763407.A0A162U3K6"/>
<dbReference type="SUPFAM" id="SSF69012">
    <property type="entry name" value="alpha-ketoacid dehydrogenase kinase, N-terminal domain"/>
    <property type="match status" value="1"/>
</dbReference>
<dbReference type="Proteomes" id="UP000077315">
    <property type="component" value="Unassembled WGS sequence"/>
</dbReference>
<keyword evidence="10" id="KW-1185">Reference proteome</keyword>
<dbReference type="RefSeq" id="XP_018291222.1">
    <property type="nucleotide sequence ID" value="XM_018428861.1"/>
</dbReference>
<dbReference type="InterPro" id="IPR005467">
    <property type="entry name" value="His_kinase_dom"/>
</dbReference>
<evidence type="ECO:0000259" key="8">
    <source>
        <dbReference type="PROSITE" id="PS50109"/>
    </source>
</evidence>
<dbReference type="Pfam" id="PF02518">
    <property type="entry name" value="HATPase_c"/>
    <property type="match status" value="1"/>
</dbReference>
<dbReference type="PROSITE" id="PS50109">
    <property type="entry name" value="HIS_KIN"/>
    <property type="match status" value="1"/>
</dbReference>
<dbReference type="OrthoDB" id="407390at2759"/>
<proteinExistence type="inferred from homology"/>
<evidence type="ECO:0000256" key="7">
    <source>
        <dbReference type="RuleBase" id="RU366032"/>
    </source>
</evidence>
<dbReference type="InterPro" id="IPR018955">
    <property type="entry name" value="BCDHK/PDK_N"/>
</dbReference>
<dbReference type="GO" id="GO:0005524">
    <property type="term" value="F:ATP binding"/>
    <property type="evidence" value="ECO:0007669"/>
    <property type="project" value="UniProtKB-UniRule"/>
</dbReference>